<proteinExistence type="predicted"/>
<evidence type="ECO:0000256" key="1">
    <source>
        <dbReference type="SAM" id="MobiDB-lite"/>
    </source>
</evidence>
<organism evidence="2 3">
    <name type="scientific">Liparis tanakae</name>
    <name type="common">Tanaka's snailfish</name>
    <dbReference type="NCBI Taxonomy" id="230148"/>
    <lineage>
        <taxon>Eukaryota</taxon>
        <taxon>Metazoa</taxon>
        <taxon>Chordata</taxon>
        <taxon>Craniata</taxon>
        <taxon>Vertebrata</taxon>
        <taxon>Euteleostomi</taxon>
        <taxon>Actinopterygii</taxon>
        <taxon>Neopterygii</taxon>
        <taxon>Teleostei</taxon>
        <taxon>Neoteleostei</taxon>
        <taxon>Acanthomorphata</taxon>
        <taxon>Eupercaria</taxon>
        <taxon>Perciformes</taxon>
        <taxon>Cottioidei</taxon>
        <taxon>Cottales</taxon>
        <taxon>Liparidae</taxon>
        <taxon>Liparis</taxon>
    </lineage>
</organism>
<feature type="region of interest" description="Disordered" evidence="1">
    <location>
        <begin position="102"/>
        <end position="155"/>
    </location>
</feature>
<gene>
    <name evidence="2" type="ORF">EYF80_034357</name>
</gene>
<dbReference type="AlphaFoldDB" id="A0A4Z2GPC9"/>
<accession>A0A4Z2GPC9</accession>
<dbReference type="Proteomes" id="UP000314294">
    <property type="component" value="Unassembled WGS sequence"/>
</dbReference>
<sequence>MTGPEKRALDASLSPVFIRGVTHGLFKVFDVQYVRHVVSSECWRIRAHFTTSTAPAGPSFGSGGPGFCSPRVVESSQNEEERKTRQMTLNVIQIDNPLGFHTSFPIPQHPLDPAVHPSPAQREDGGGGGGRRASPSATRGCICKSRAAEAPSNRA</sequence>
<evidence type="ECO:0000313" key="3">
    <source>
        <dbReference type="Proteomes" id="UP000314294"/>
    </source>
</evidence>
<name>A0A4Z2GPC9_9TELE</name>
<evidence type="ECO:0000313" key="2">
    <source>
        <dbReference type="EMBL" id="TNN55407.1"/>
    </source>
</evidence>
<comment type="caution">
    <text evidence="2">The sequence shown here is derived from an EMBL/GenBank/DDBJ whole genome shotgun (WGS) entry which is preliminary data.</text>
</comment>
<feature type="region of interest" description="Disordered" evidence="1">
    <location>
        <begin position="54"/>
        <end position="84"/>
    </location>
</feature>
<protein>
    <submittedName>
        <fullName evidence="2">Uncharacterized protein</fullName>
    </submittedName>
</protein>
<dbReference type="EMBL" id="SRLO01000456">
    <property type="protein sequence ID" value="TNN55407.1"/>
    <property type="molecule type" value="Genomic_DNA"/>
</dbReference>
<keyword evidence="3" id="KW-1185">Reference proteome</keyword>
<reference evidence="2 3" key="1">
    <citation type="submission" date="2019-03" db="EMBL/GenBank/DDBJ databases">
        <title>First draft genome of Liparis tanakae, snailfish: a comprehensive survey of snailfish specific genes.</title>
        <authorList>
            <person name="Kim W."/>
            <person name="Song I."/>
            <person name="Jeong J.-H."/>
            <person name="Kim D."/>
            <person name="Kim S."/>
            <person name="Ryu S."/>
            <person name="Song J.Y."/>
            <person name="Lee S.K."/>
        </authorList>
    </citation>
    <scope>NUCLEOTIDE SEQUENCE [LARGE SCALE GENOMIC DNA]</scope>
    <source>
        <tissue evidence="2">Muscle</tissue>
    </source>
</reference>